<proteinExistence type="predicted"/>
<keyword evidence="5 6" id="KW-0408">Iron</keyword>
<dbReference type="InterPro" id="IPR036909">
    <property type="entry name" value="Cyt_c-like_dom_sf"/>
</dbReference>
<dbReference type="Gene3D" id="1.10.760.10">
    <property type="entry name" value="Cytochrome c-like domain"/>
    <property type="match status" value="1"/>
</dbReference>
<dbReference type="PROSITE" id="PS51007">
    <property type="entry name" value="CYTC"/>
    <property type="match status" value="1"/>
</dbReference>
<comment type="caution">
    <text evidence="8">The sequence shown here is derived from an EMBL/GenBank/DDBJ whole genome shotgun (WGS) entry which is preliminary data.</text>
</comment>
<sequence length="119" mass="13517">MARAQAPGEDEDENNKQALVAHGREVFVHICHQCHTVTKGENWTGPSLYGVVGRKAGTEPGFAYSDAMKNFGKVWTPEELTHYLYDPQQWIPGVKMHFAGLKRKWNRHAVIAYLETLHD</sequence>
<dbReference type="GO" id="GO:0009055">
    <property type="term" value="F:electron transfer activity"/>
    <property type="evidence" value="ECO:0007669"/>
    <property type="project" value="InterPro"/>
</dbReference>
<keyword evidence="4" id="KW-0249">Electron transport</keyword>
<feature type="domain" description="Cytochrome c" evidence="7">
    <location>
        <begin position="18"/>
        <end position="118"/>
    </location>
</feature>
<name>A0A8J4M5E1_9PROT</name>
<keyword evidence="2 6" id="KW-0349">Heme</keyword>
<evidence type="ECO:0000313" key="8">
    <source>
        <dbReference type="EMBL" id="HGC42592.1"/>
    </source>
</evidence>
<dbReference type="GO" id="GO:0020037">
    <property type="term" value="F:heme binding"/>
    <property type="evidence" value="ECO:0007669"/>
    <property type="project" value="InterPro"/>
</dbReference>
<evidence type="ECO:0000259" key="7">
    <source>
        <dbReference type="PROSITE" id="PS51007"/>
    </source>
</evidence>
<evidence type="ECO:0000256" key="5">
    <source>
        <dbReference type="ARBA" id="ARBA00023004"/>
    </source>
</evidence>
<keyword evidence="3 6" id="KW-0479">Metal-binding</keyword>
<accession>A0A8J4M5E1</accession>
<dbReference type="InterPro" id="IPR009056">
    <property type="entry name" value="Cyt_c-like_dom"/>
</dbReference>
<dbReference type="SUPFAM" id="SSF46626">
    <property type="entry name" value="Cytochrome c"/>
    <property type="match status" value="1"/>
</dbReference>
<dbReference type="PRINTS" id="PR00604">
    <property type="entry name" value="CYTCHRMECIAB"/>
</dbReference>
<dbReference type="GO" id="GO:0046872">
    <property type="term" value="F:metal ion binding"/>
    <property type="evidence" value="ECO:0007669"/>
    <property type="project" value="UniProtKB-KW"/>
</dbReference>
<evidence type="ECO:0000256" key="4">
    <source>
        <dbReference type="ARBA" id="ARBA00022982"/>
    </source>
</evidence>
<dbReference type="InterPro" id="IPR002327">
    <property type="entry name" value="Cyt_c_1A/1B"/>
</dbReference>
<dbReference type="PANTHER" id="PTHR11961">
    <property type="entry name" value="CYTOCHROME C"/>
    <property type="match status" value="1"/>
</dbReference>
<dbReference type="AlphaFoldDB" id="A0A8J4M5E1"/>
<protein>
    <submittedName>
        <fullName evidence="8">C-type cytochrome</fullName>
    </submittedName>
</protein>
<keyword evidence="1" id="KW-0813">Transport</keyword>
<evidence type="ECO:0000256" key="3">
    <source>
        <dbReference type="ARBA" id="ARBA00022723"/>
    </source>
</evidence>
<organism evidence="8">
    <name type="scientific">Acidicaldus sp</name>
    <dbReference type="NCBI Taxonomy" id="1872105"/>
    <lineage>
        <taxon>Bacteria</taxon>
        <taxon>Pseudomonadati</taxon>
        <taxon>Pseudomonadota</taxon>
        <taxon>Alphaproteobacteria</taxon>
        <taxon>Acetobacterales</taxon>
        <taxon>Acetobacteraceae</taxon>
        <taxon>Acidicaldus</taxon>
    </lineage>
</organism>
<dbReference type="EMBL" id="DTQM01000097">
    <property type="protein sequence ID" value="HGC42592.1"/>
    <property type="molecule type" value="Genomic_DNA"/>
</dbReference>
<evidence type="ECO:0000256" key="1">
    <source>
        <dbReference type="ARBA" id="ARBA00022448"/>
    </source>
</evidence>
<evidence type="ECO:0000256" key="2">
    <source>
        <dbReference type="ARBA" id="ARBA00022617"/>
    </source>
</evidence>
<gene>
    <name evidence="8" type="ORF">ENY07_05120</name>
</gene>
<reference evidence="8" key="1">
    <citation type="journal article" date="2020" name="mSystems">
        <title>Genome- and Community-Level Interaction Insights into Carbon Utilization and Element Cycling Functions of Hydrothermarchaeota in Hydrothermal Sediment.</title>
        <authorList>
            <person name="Zhou Z."/>
            <person name="Liu Y."/>
            <person name="Xu W."/>
            <person name="Pan J."/>
            <person name="Luo Z.H."/>
            <person name="Li M."/>
        </authorList>
    </citation>
    <scope>NUCLEOTIDE SEQUENCE</scope>
    <source>
        <strain evidence="8">SpSt-997</strain>
    </source>
</reference>
<evidence type="ECO:0000256" key="6">
    <source>
        <dbReference type="PROSITE-ProRule" id="PRU00433"/>
    </source>
</evidence>